<sequence length="298" mass="32230" precursor="true">MSVQKRVAVLLVGVLAVSPWNAAARAADDVPREEPPAPQEEVRVFRLQETTPSIVKVPLDSLFEGHALRLAVHEPSNQLVAVGSPQTLDQIAEIIESLDREPTSRTATPQYRVDVTVWQVDDESGRLDALVKEKAGGRLPLNLPRDECQELVASLAEAGLVSQPARLQCGLLAEQEVQMNAGSRCPVEQSRAVSREGVVTKNFTYESVGAAVRLRVRRVTGGAVAELFVEDSRISPTDTGSSPDEDAESVPRYVVPPTVTMCTLQTSLWLPDGEASLYSTGGGPDGLRLLYVVDVTRE</sequence>
<organism evidence="3 4">
    <name type="scientific">Posidoniimonas polymericola</name>
    <dbReference type="NCBI Taxonomy" id="2528002"/>
    <lineage>
        <taxon>Bacteria</taxon>
        <taxon>Pseudomonadati</taxon>
        <taxon>Planctomycetota</taxon>
        <taxon>Planctomycetia</taxon>
        <taxon>Pirellulales</taxon>
        <taxon>Lacipirellulaceae</taxon>
        <taxon>Posidoniimonas</taxon>
    </lineage>
</organism>
<evidence type="ECO:0000313" key="4">
    <source>
        <dbReference type="Proteomes" id="UP000318478"/>
    </source>
</evidence>
<accession>A0A5C5YIB0</accession>
<dbReference type="RefSeq" id="WP_146589108.1">
    <property type="nucleotide sequence ID" value="NZ_SJPO01000008.1"/>
</dbReference>
<feature type="signal peptide" evidence="1">
    <location>
        <begin position="1"/>
        <end position="22"/>
    </location>
</feature>
<dbReference type="Pfam" id="PF03958">
    <property type="entry name" value="Secretin_N"/>
    <property type="match status" value="1"/>
</dbReference>
<evidence type="ECO:0000256" key="1">
    <source>
        <dbReference type="SAM" id="SignalP"/>
    </source>
</evidence>
<dbReference type="InterPro" id="IPR005644">
    <property type="entry name" value="NolW-like"/>
</dbReference>
<reference evidence="3 4" key="1">
    <citation type="submission" date="2019-02" db="EMBL/GenBank/DDBJ databases">
        <title>Deep-cultivation of Planctomycetes and their phenomic and genomic characterization uncovers novel biology.</title>
        <authorList>
            <person name="Wiegand S."/>
            <person name="Jogler M."/>
            <person name="Boedeker C."/>
            <person name="Pinto D."/>
            <person name="Vollmers J."/>
            <person name="Rivas-Marin E."/>
            <person name="Kohn T."/>
            <person name="Peeters S.H."/>
            <person name="Heuer A."/>
            <person name="Rast P."/>
            <person name="Oberbeckmann S."/>
            <person name="Bunk B."/>
            <person name="Jeske O."/>
            <person name="Meyerdierks A."/>
            <person name="Storesund J.E."/>
            <person name="Kallscheuer N."/>
            <person name="Luecker S."/>
            <person name="Lage O.M."/>
            <person name="Pohl T."/>
            <person name="Merkel B.J."/>
            <person name="Hornburger P."/>
            <person name="Mueller R.-W."/>
            <person name="Bruemmer F."/>
            <person name="Labrenz M."/>
            <person name="Spormann A.M."/>
            <person name="Op Den Camp H."/>
            <person name="Overmann J."/>
            <person name="Amann R."/>
            <person name="Jetten M.S.M."/>
            <person name="Mascher T."/>
            <person name="Medema M.H."/>
            <person name="Devos D.P."/>
            <person name="Kaster A.-K."/>
            <person name="Ovreas L."/>
            <person name="Rohde M."/>
            <person name="Galperin M.Y."/>
            <person name="Jogler C."/>
        </authorList>
    </citation>
    <scope>NUCLEOTIDE SEQUENCE [LARGE SCALE GENOMIC DNA]</scope>
    <source>
        <strain evidence="3 4">Pla123a</strain>
    </source>
</reference>
<dbReference type="AlphaFoldDB" id="A0A5C5YIB0"/>
<comment type="caution">
    <text evidence="3">The sequence shown here is derived from an EMBL/GenBank/DDBJ whole genome shotgun (WGS) entry which is preliminary data.</text>
</comment>
<dbReference type="EMBL" id="SJPO01000008">
    <property type="protein sequence ID" value="TWT74603.1"/>
    <property type="molecule type" value="Genomic_DNA"/>
</dbReference>
<feature type="domain" description="NolW-like" evidence="2">
    <location>
        <begin position="42"/>
        <end position="102"/>
    </location>
</feature>
<evidence type="ECO:0000313" key="3">
    <source>
        <dbReference type="EMBL" id="TWT74603.1"/>
    </source>
</evidence>
<dbReference type="Gene3D" id="3.30.1370.120">
    <property type="match status" value="1"/>
</dbReference>
<name>A0A5C5YIB0_9BACT</name>
<keyword evidence="4" id="KW-1185">Reference proteome</keyword>
<dbReference type="Proteomes" id="UP000318478">
    <property type="component" value="Unassembled WGS sequence"/>
</dbReference>
<dbReference type="InterPro" id="IPR038591">
    <property type="entry name" value="NolW-like_sf"/>
</dbReference>
<proteinExistence type="predicted"/>
<gene>
    <name evidence="3" type="ORF">Pla123a_34270</name>
</gene>
<dbReference type="OrthoDB" id="9832839at2"/>
<protein>
    <recommendedName>
        <fullName evidence="2">NolW-like domain-containing protein</fullName>
    </recommendedName>
</protein>
<evidence type="ECO:0000259" key="2">
    <source>
        <dbReference type="Pfam" id="PF03958"/>
    </source>
</evidence>
<feature type="chain" id="PRO_5022868881" description="NolW-like domain-containing protein" evidence="1">
    <location>
        <begin position="23"/>
        <end position="298"/>
    </location>
</feature>
<keyword evidence="1" id="KW-0732">Signal</keyword>